<dbReference type="Proteomes" id="UP001484097">
    <property type="component" value="Unassembled WGS sequence"/>
</dbReference>
<keyword evidence="2" id="KW-0812">Transmembrane</keyword>
<protein>
    <submittedName>
        <fullName evidence="3">Uncharacterized protein</fullName>
    </submittedName>
</protein>
<dbReference type="EMBL" id="JBDXMX010000003">
    <property type="protein sequence ID" value="MEO9247679.1"/>
    <property type="molecule type" value="Genomic_DNA"/>
</dbReference>
<evidence type="ECO:0000313" key="4">
    <source>
        <dbReference type="Proteomes" id="UP001484097"/>
    </source>
</evidence>
<evidence type="ECO:0000256" key="2">
    <source>
        <dbReference type="SAM" id="Phobius"/>
    </source>
</evidence>
<sequence length="66" mass="6906">MTVAEPDPAPEAVAGEEHQGPTPARQWAVFLTSVLLVGALIALVLFAIELPTCEDPPNSWAPCIGP</sequence>
<name>A0ABV0IHN4_9MICC</name>
<feature type="region of interest" description="Disordered" evidence="1">
    <location>
        <begin position="1"/>
        <end position="20"/>
    </location>
</feature>
<evidence type="ECO:0000256" key="1">
    <source>
        <dbReference type="SAM" id="MobiDB-lite"/>
    </source>
</evidence>
<keyword evidence="4" id="KW-1185">Reference proteome</keyword>
<gene>
    <name evidence="3" type="ORF">ABDK96_08310</name>
</gene>
<feature type="transmembrane region" description="Helical" evidence="2">
    <location>
        <begin position="27"/>
        <end position="48"/>
    </location>
</feature>
<keyword evidence="2" id="KW-1133">Transmembrane helix</keyword>
<evidence type="ECO:0000313" key="3">
    <source>
        <dbReference type="EMBL" id="MEO9247679.1"/>
    </source>
</evidence>
<accession>A0ABV0IHN4</accession>
<keyword evidence="2" id="KW-0472">Membrane</keyword>
<reference evidence="3 4" key="1">
    <citation type="submission" date="2024-05" db="EMBL/GenBank/DDBJ databases">
        <authorList>
            <person name="Yi C."/>
        </authorList>
    </citation>
    <scope>NUCLEOTIDE SEQUENCE [LARGE SCALE GENOMIC DNA]</scope>
    <source>
        <strain evidence="3 4">XS13</strain>
    </source>
</reference>
<comment type="caution">
    <text evidence="3">The sequence shown here is derived from an EMBL/GenBank/DDBJ whole genome shotgun (WGS) entry which is preliminary data.</text>
</comment>
<organism evidence="3 4">
    <name type="scientific">Citricoccus nitrophenolicus</name>
    <dbReference type="NCBI Taxonomy" id="863575"/>
    <lineage>
        <taxon>Bacteria</taxon>
        <taxon>Bacillati</taxon>
        <taxon>Actinomycetota</taxon>
        <taxon>Actinomycetes</taxon>
        <taxon>Micrococcales</taxon>
        <taxon>Micrococcaceae</taxon>
        <taxon>Citricoccus</taxon>
    </lineage>
</organism>
<proteinExistence type="predicted"/>
<feature type="compositionally biased region" description="Low complexity" evidence="1">
    <location>
        <begin position="1"/>
        <end position="13"/>
    </location>
</feature>
<dbReference type="RefSeq" id="WP_347920342.1">
    <property type="nucleotide sequence ID" value="NZ_JBDXMX010000003.1"/>
</dbReference>